<sequence>MSLTQESFCGLPLAEQLQIVLTQGAFLAIRYEATYAVTQYQVHEFGVDLYYSSHSVLPEHIVVHEYYLQALEQ</sequence>
<keyword evidence="2" id="KW-1185">Reference proteome</keyword>
<dbReference type="RefSeq" id="WP_244714677.1">
    <property type="nucleotide sequence ID" value="NZ_CP095049.1"/>
</dbReference>
<evidence type="ECO:0000313" key="2">
    <source>
        <dbReference type="Proteomes" id="UP000831785"/>
    </source>
</evidence>
<reference evidence="1 2" key="1">
    <citation type="submission" date="2022-04" db="EMBL/GenBank/DDBJ databases">
        <title>Hymenobacter sp. isolated from the air.</title>
        <authorList>
            <person name="Won M."/>
            <person name="Lee C.-M."/>
            <person name="Woen H.-Y."/>
            <person name="Kwon S.-W."/>
        </authorList>
    </citation>
    <scope>NUCLEOTIDE SEQUENCE [LARGE SCALE GENOMIC DNA]</scope>
    <source>
        <strain evidence="2">5116 S-27</strain>
    </source>
</reference>
<proteinExistence type="predicted"/>
<dbReference type="Proteomes" id="UP000831785">
    <property type="component" value="Chromosome"/>
</dbReference>
<name>A0ABY4F635_9BACT</name>
<evidence type="ECO:0000313" key="1">
    <source>
        <dbReference type="EMBL" id="UOQ51467.1"/>
    </source>
</evidence>
<dbReference type="EMBL" id="CP095049">
    <property type="protein sequence ID" value="UOQ51467.1"/>
    <property type="molecule type" value="Genomic_DNA"/>
</dbReference>
<protein>
    <submittedName>
        <fullName evidence="1">Uncharacterized protein</fullName>
    </submittedName>
</protein>
<organism evidence="1 2">
    <name type="scientific">Hymenobacter cellulosivorans</name>
    <dbReference type="NCBI Taxonomy" id="2932249"/>
    <lineage>
        <taxon>Bacteria</taxon>
        <taxon>Pseudomonadati</taxon>
        <taxon>Bacteroidota</taxon>
        <taxon>Cytophagia</taxon>
        <taxon>Cytophagales</taxon>
        <taxon>Hymenobacteraceae</taxon>
        <taxon>Hymenobacter</taxon>
    </lineage>
</organism>
<accession>A0ABY4F635</accession>
<gene>
    <name evidence="1" type="ORF">MUN80_17060</name>
</gene>